<reference evidence="4" key="1">
    <citation type="submission" date="2011-07" db="EMBL/GenBank/DDBJ databases">
        <authorList>
            <consortium name="Caenorhabditis brenneri Sequencing and Analysis Consortium"/>
            <person name="Wilson R.K."/>
        </authorList>
    </citation>
    <scope>NUCLEOTIDE SEQUENCE [LARGE SCALE GENOMIC DNA]</scope>
    <source>
        <strain evidence="4">PB2801</strain>
    </source>
</reference>
<dbReference type="HOGENOM" id="CLU_047049_0_0_1"/>
<evidence type="ECO:0000256" key="1">
    <source>
        <dbReference type="SAM" id="SignalP"/>
    </source>
</evidence>
<dbReference type="PANTHER" id="PTHR47629:SF10">
    <property type="entry name" value="PAN-3 DOMAIN-CONTAINING PROTEIN"/>
    <property type="match status" value="1"/>
</dbReference>
<evidence type="ECO:0000259" key="2">
    <source>
        <dbReference type="SMART" id="SM00605"/>
    </source>
</evidence>
<dbReference type="AlphaFoldDB" id="G0NWB2"/>
<protein>
    <recommendedName>
        <fullName evidence="2">PAN-3 domain-containing protein</fullName>
    </recommendedName>
</protein>
<dbReference type="PANTHER" id="PTHR47629">
    <property type="entry name" value="C-TYPE LECTIN-RELATED"/>
    <property type="match status" value="1"/>
</dbReference>
<dbReference type="Pfam" id="PF08277">
    <property type="entry name" value="PAN_3"/>
    <property type="match status" value="2"/>
</dbReference>
<dbReference type="Proteomes" id="UP000008068">
    <property type="component" value="Unassembled WGS sequence"/>
</dbReference>
<feature type="domain" description="PAN-3" evidence="2">
    <location>
        <begin position="10"/>
        <end position="152"/>
    </location>
</feature>
<dbReference type="OMA" id="QEGYAND"/>
<proteinExistence type="predicted"/>
<keyword evidence="4" id="KW-1185">Reference proteome</keyword>
<evidence type="ECO:0000313" key="3">
    <source>
        <dbReference type="EMBL" id="EGT38744.1"/>
    </source>
</evidence>
<gene>
    <name evidence="3" type="ORF">CAEBREN_20820</name>
</gene>
<keyword evidence="1" id="KW-0732">Signal</keyword>
<dbReference type="SMART" id="SM00605">
    <property type="entry name" value="CW"/>
    <property type="match status" value="2"/>
</dbReference>
<evidence type="ECO:0000313" key="4">
    <source>
        <dbReference type="Proteomes" id="UP000008068"/>
    </source>
</evidence>
<accession>G0NWB2</accession>
<dbReference type="InterPro" id="IPR006583">
    <property type="entry name" value="PAN-3_domain"/>
</dbReference>
<name>G0NWB2_CAEBE</name>
<sequence length="406" mass="45213">MTTHLLLIQLILTVIIPRSTLGATYKMIQVPGYPDPATSYPTDILEEFPFEDCVQKCFLDDYCVMVYWSNNNICLYYLGGDVLKVRNDAELSASEEKVAFKISATSCTATAPEILDGVSTPYQYSSITAYKISVASDFYTIQYTYTNMDACGNWYIPTPQCSVCKHTMFSFRGTAWAGENDVSSSEQVKSWMDCLSLCHSSDDCFIARMRETGTCYLFNYGIPTGILIFDPTTMSSSSETLVYIAMKLTTSVSHPSFGVGPKDGNSSFTWTEKEGCGDSDAIVYPNVPGCYKIKIVGDGVNRELMKYSEAIHQCYSIGGDGLMTMPDGNAMTEFYNHLSAEAQAGIRYFFIGLFRTDLTQPFGWMLPELKIAEFDIPWTDGVDYSECGAGYLYYWGPTVKNVQAIK</sequence>
<dbReference type="FunCoup" id="G0NWB2">
    <property type="interactions" value="227"/>
</dbReference>
<feature type="signal peptide" evidence="1">
    <location>
        <begin position="1"/>
        <end position="22"/>
    </location>
</feature>
<organism evidence="4">
    <name type="scientific">Caenorhabditis brenneri</name>
    <name type="common">Nematode worm</name>
    <dbReference type="NCBI Taxonomy" id="135651"/>
    <lineage>
        <taxon>Eukaryota</taxon>
        <taxon>Metazoa</taxon>
        <taxon>Ecdysozoa</taxon>
        <taxon>Nematoda</taxon>
        <taxon>Chromadorea</taxon>
        <taxon>Rhabditida</taxon>
        <taxon>Rhabditina</taxon>
        <taxon>Rhabditomorpha</taxon>
        <taxon>Rhabditoidea</taxon>
        <taxon>Rhabditidae</taxon>
        <taxon>Peloderinae</taxon>
        <taxon>Caenorhabditis</taxon>
    </lineage>
</organism>
<feature type="chain" id="PRO_5003406389" description="PAN-3 domain-containing protein" evidence="1">
    <location>
        <begin position="23"/>
        <end position="406"/>
    </location>
</feature>
<dbReference type="eggNOG" id="ENOG502THZD">
    <property type="taxonomic scope" value="Eukaryota"/>
</dbReference>
<dbReference type="InParanoid" id="G0NWB2"/>
<feature type="domain" description="PAN-3" evidence="2">
    <location>
        <begin position="166"/>
        <end position="278"/>
    </location>
</feature>
<dbReference type="OrthoDB" id="10568189at2759"/>
<dbReference type="EMBL" id="GL379963">
    <property type="protein sequence ID" value="EGT38744.1"/>
    <property type="molecule type" value="Genomic_DNA"/>
</dbReference>